<reference evidence="4" key="1">
    <citation type="submission" date="2022-04" db="EMBL/GenBank/DDBJ databases">
        <title>Hymenobacter sp. isolated from the air.</title>
        <authorList>
            <person name="Won M."/>
            <person name="Lee C.-M."/>
            <person name="Woen H.-Y."/>
            <person name="Kwon S.-W."/>
        </authorList>
    </citation>
    <scope>NUCLEOTIDE SEQUENCE</scope>
    <source>
        <strain evidence="4">5420S-77</strain>
        <plasmid evidence="4">unnamed2</plasmid>
    </source>
</reference>
<evidence type="ECO:0000256" key="1">
    <source>
        <dbReference type="ARBA" id="ARBA00022603"/>
    </source>
</evidence>
<keyword evidence="5" id="KW-1185">Reference proteome</keyword>
<dbReference type="CDD" id="cd02440">
    <property type="entry name" value="AdoMet_MTases"/>
    <property type="match status" value="1"/>
</dbReference>
<dbReference type="RefSeq" id="WP_245126519.1">
    <property type="nucleotide sequence ID" value="NZ_CP095063.1"/>
</dbReference>
<dbReference type="Gene3D" id="3.40.50.150">
    <property type="entry name" value="Vaccinia Virus protein VP39"/>
    <property type="match status" value="1"/>
</dbReference>
<dbReference type="Pfam" id="PF01596">
    <property type="entry name" value="Methyltransf_3"/>
    <property type="match status" value="1"/>
</dbReference>
<protein>
    <submittedName>
        <fullName evidence="4">O-methyltransferase</fullName>
    </submittedName>
</protein>
<proteinExistence type="predicted"/>
<evidence type="ECO:0000256" key="3">
    <source>
        <dbReference type="ARBA" id="ARBA00022691"/>
    </source>
</evidence>
<accession>A0ABY4GDE5</accession>
<evidence type="ECO:0000313" key="5">
    <source>
        <dbReference type="Proteomes" id="UP000830401"/>
    </source>
</evidence>
<evidence type="ECO:0000313" key="4">
    <source>
        <dbReference type="EMBL" id="UOQ68882.1"/>
    </source>
</evidence>
<dbReference type="EMBL" id="CP095063">
    <property type="protein sequence ID" value="UOQ68882.1"/>
    <property type="molecule type" value="Genomic_DNA"/>
</dbReference>
<keyword evidence="1" id="KW-0489">Methyltransferase</keyword>
<sequence>MNEFRLAFLRQLAADYQMHDQLATDRAERYLNITPDTGPFLALLLQAVHARNILEIGTSTGYSTIWLADASLATNGHVTTLEIRADRVALARANFEQAGLSARITQVHAPVGVWLDTDIPNPFDLVFLDANRAQYVALWPRLLLLVRPGGLLVVDNAVSHQQELQAFFALVKATPGVESVVVPIGKGELLVWKALETVPAG</sequence>
<gene>
    <name evidence="4" type="ORF">MUN86_24550</name>
</gene>
<organism evidence="4 5">
    <name type="scientific">Hymenobacter volaticus</name>
    <dbReference type="NCBI Taxonomy" id="2932254"/>
    <lineage>
        <taxon>Bacteria</taxon>
        <taxon>Pseudomonadati</taxon>
        <taxon>Bacteroidota</taxon>
        <taxon>Cytophagia</taxon>
        <taxon>Cytophagales</taxon>
        <taxon>Hymenobacteraceae</taxon>
        <taxon>Hymenobacter</taxon>
    </lineage>
</organism>
<keyword evidence="4" id="KW-0614">Plasmid</keyword>
<dbReference type="PROSITE" id="PS51682">
    <property type="entry name" value="SAM_OMT_I"/>
    <property type="match status" value="1"/>
</dbReference>
<evidence type="ECO:0000256" key="2">
    <source>
        <dbReference type="ARBA" id="ARBA00022679"/>
    </source>
</evidence>
<geneLocation type="plasmid" evidence="4 5">
    <name>unnamed2</name>
</geneLocation>
<dbReference type="PANTHER" id="PTHR43167">
    <property type="entry name" value="PUTATIVE (AFU_ORTHOLOGUE AFUA_6G01830)-RELATED"/>
    <property type="match status" value="1"/>
</dbReference>
<dbReference type="SUPFAM" id="SSF53335">
    <property type="entry name" value="S-adenosyl-L-methionine-dependent methyltransferases"/>
    <property type="match status" value="1"/>
</dbReference>
<keyword evidence="2" id="KW-0808">Transferase</keyword>
<dbReference type="PANTHER" id="PTHR43167:SF1">
    <property type="entry name" value="PUTATIVE (AFU_ORTHOLOGUE AFUA_6G01830)-RELATED"/>
    <property type="match status" value="1"/>
</dbReference>
<dbReference type="InterPro" id="IPR002935">
    <property type="entry name" value="SAM_O-MeTrfase"/>
</dbReference>
<name>A0ABY4GDE5_9BACT</name>
<keyword evidence="3" id="KW-0949">S-adenosyl-L-methionine</keyword>
<dbReference type="InterPro" id="IPR029063">
    <property type="entry name" value="SAM-dependent_MTases_sf"/>
</dbReference>
<dbReference type="Proteomes" id="UP000830401">
    <property type="component" value="Plasmid unnamed2"/>
</dbReference>